<dbReference type="InterPro" id="IPR030391">
    <property type="entry name" value="MeTrfase_TrmA_CS"/>
</dbReference>
<dbReference type="FunFam" id="2.40.50.1070:FF:000003">
    <property type="entry name" value="23S rRNA (Uracil-5-)-methyltransferase RumA"/>
    <property type="match status" value="1"/>
</dbReference>
<dbReference type="InterPro" id="IPR010280">
    <property type="entry name" value="U5_MeTrfase_fam"/>
</dbReference>
<dbReference type="AlphaFoldDB" id="I6ZQN2"/>
<dbReference type="HOGENOM" id="CLU_014689_7_2_10"/>
<dbReference type="EMBL" id="CP003557">
    <property type="protein sequence ID" value="AFN74384.1"/>
    <property type="molecule type" value="Genomic_DNA"/>
</dbReference>
<dbReference type="InterPro" id="IPR030390">
    <property type="entry name" value="MeTrfase_TrmA_AS"/>
</dbReference>
<dbReference type="RefSeq" id="WP_014855820.1">
    <property type="nucleotide sequence ID" value="NC_018178.1"/>
</dbReference>
<dbReference type="Pfam" id="PF05958">
    <property type="entry name" value="tRNA_U5-meth_tr"/>
    <property type="match status" value="1"/>
</dbReference>
<keyword evidence="1 4" id="KW-0489">Methyltransferase</keyword>
<evidence type="ECO:0000259" key="6">
    <source>
        <dbReference type="PROSITE" id="PS50926"/>
    </source>
</evidence>
<dbReference type="FunFam" id="3.40.50.150:FF:000009">
    <property type="entry name" value="23S rRNA (Uracil(1939)-C(5))-methyltransferase RlmD"/>
    <property type="match status" value="1"/>
</dbReference>
<dbReference type="Proteomes" id="UP000009011">
    <property type="component" value="Chromosome"/>
</dbReference>
<keyword evidence="8" id="KW-1185">Reference proteome</keyword>
<dbReference type="KEGG" id="mro:MROS_1145"/>
<feature type="active site" description="Nucleophile" evidence="4">
    <location>
        <position position="437"/>
    </location>
</feature>
<dbReference type="PROSITE" id="PS51687">
    <property type="entry name" value="SAM_MT_RNA_M5U"/>
    <property type="match status" value="1"/>
</dbReference>
<evidence type="ECO:0000256" key="1">
    <source>
        <dbReference type="ARBA" id="ARBA00022603"/>
    </source>
</evidence>
<feature type="binding site" evidence="4">
    <location>
        <position position="310"/>
    </location>
    <ligand>
        <name>S-adenosyl-L-methionine</name>
        <dbReference type="ChEBI" id="CHEBI:59789"/>
    </ligand>
</feature>
<accession>I6ZQN2</accession>
<reference evidence="7 8" key="1">
    <citation type="journal article" date="2013" name="PLoS ONE">
        <title>Genomic analysis of Melioribacter roseus, facultatively anaerobic organotrophic bacterium representing a novel deep lineage within Bacteriodetes/Chlorobi group.</title>
        <authorList>
            <person name="Kadnikov V.V."/>
            <person name="Mardanov A.V."/>
            <person name="Podosokorskaya O.A."/>
            <person name="Gavrilov S.N."/>
            <person name="Kublanov I.V."/>
            <person name="Beletsky A.V."/>
            <person name="Bonch-Osmolovskaya E.A."/>
            <person name="Ravin N.V."/>
        </authorList>
    </citation>
    <scope>NUCLEOTIDE SEQUENCE [LARGE SCALE GENOMIC DNA]</scope>
    <source>
        <strain evidence="8">JCM 17771 / P3M-2</strain>
    </source>
</reference>
<dbReference type="Gene3D" id="3.40.50.150">
    <property type="entry name" value="Vaccinia Virus protein VP39"/>
    <property type="match status" value="1"/>
</dbReference>
<dbReference type="Pfam" id="PF01938">
    <property type="entry name" value="TRAM"/>
    <property type="match status" value="1"/>
</dbReference>
<sequence>MKKGDILELEITSYAFEGKGVSKIIKEVNPSEPENSKRYVIFVKGAYPGDLVKARLKKIKKSYAEAEAVAILKKSPYRTEPRCKYFGVCGGCKQQDLDYQVQLKFKSDQVNEIFNHIGGLNDFESLPIAPSEKIFYYRNKMEFSFANKRWLSENEINSMQEIKDKNFALGLHIPGMYDKVLDIDECFLQSEMSNEILNFTRSFFKGKNATIYSTETHTGYLRNLVIKQSFHRKDLMVNLVTSEENPELMKEYSDLIQTNFPAVTTLINNINRKKSQVATGDYEIVLFGSGFIYDTIGEKVFRISANSFFQTNTLQAEKLYRTALEFANMKGDEIVYDLYSGAGTIPIFISENAGYIYGFENVEPAIEDARINIELNKTGNFKPFPTDLNKSFLPIIEENKIPLPDILIADPPRSGMHPKTVNDILSVHPQKIVYISCNPATQARDVKLLCDGGYKLIKIKPVDMFPHTYHIENVALLEYTK</sequence>
<dbReference type="CDD" id="cd02440">
    <property type="entry name" value="AdoMet_MTases"/>
    <property type="match status" value="1"/>
</dbReference>
<keyword evidence="2 4" id="KW-0808">Transferase</keyword>
<evidence type="ECO:0000313" key="8">
    <source>
        <dbReference type="Proteomes" id="UP000009011"/>
    </source>
</evidence>
<dbReference type="InterPro" id="IPR029063">
    <property type="entry name" value="SAM-dependent_MTases_sf"/>
</dbReference>
<dbReference type="NCBIfam" id="TIGR00479">
    <property type="entry name" value="rumA"/>
    <property type="match status" value="1"/>
</dbReference>
<evidence type="ECO:0000256" key="3">
    <source>
        <dbReference type="ARBA" id="ARBA00022691"/>
    </source>
</evidence>
<feature type="domain" description="TRAM" evidence="6">
    <location>
        <begin position="1"/>
        <end position="70"/>
    </location>
</feature>
<protein>
    <submittedName>
        <fullName evidence="7">RNA methyltransferase, TrmA family</fullName>
    </submittedName>
</protein>
<dbReference type="SUPFAM" id="SSF50249">
    <property type="entry name" value="Nucleic acid-binding proteins"/>
    <property type="match status" value="1"/>
</dbReference>
<dbReference type="PROSITE" id="PS01231">
    <property type="entry name" value="TRMA_2"/>
    <property type="match status" value="1"/>
</dbReference>
<feature type="binding site" evidence="4">
    <location>
        <position position="410"/>
    </location>
    <ligand>
        <name>S-adenosyl-L-methionine</name>
        <dbReference type="ChEBI" id="CHEBI:59789"/>
    </ligand>
</feature>
<dbReference type="STRING" id="1191523.MROS_1145"/>
<dbReference type="Gene3D" id="2.40.50.1070">
    <property type="match status" value="1"/>
</dbReference>
<dbReference type="PATRIC" id="fig|1191523.3.peg.1211"/>
<feature type="active site" evidence="5">
    <location>
        <position position="437"/>
    </location>
</feature>
<evidence type="ECO:0000256" key="2">
    <source>
        <dbReference type="ARBA" id="ARBA00022679"/>
    </source>
</evidence>
<dbReference type="Gene3D" id="2.40.50.140">
    <property type="entry name" value="Nucleic acid-binding proteins"/>
    <property type="match status" value="1"/>
</dbReference>
<dbReference type="OrthoDB" id="9804590at2"/>
<organism evidence="7 8">
    <name type="scientific">Melioribacter roseus (strain DSM 23840 / JCM 17771 / VKM B-2668 / P3M-2)</name>
    <dbReference type="NCBI Taxonomy" id="1191523"/>
    <lineage>
        <taxon>Bacteria</taxon>
        <taxon>Pseudomonadati</taxon>
        <taxon>Ignavibacteriota</taxon>
        <taxon>Ignavibacteria</taxon>
        <taxon>Ignavibacteriales</taxon>
        <taxon>Melioribacteraceae</taxon>
        <taxon>Melioribacter</taxon>
    </lineage>
</organism>
<gene>
    <name evidence="7" type="ordered locus">MROS_1145</name>
</gene>
<keyword evidence="3 4" id="KW-0949">S-adenosyl-L-methionine</keyword>
<proteinExistence type="inferred from homology"/>
<dbReference type="InterPro" id="IPR002792">
    <property type="entry name" value="TRAM_dom"/>
</dbReference>
<comment type="similarity">
    <text evidence="4">Belongs to the class I-like SAM-binding methyltransferase superfamily. RNA M5U methyltransferase family.</text>
</comment>
<dbReference type="GO" id="GO:0070475">
    <property type="term" value="P:rRNA base methylation"/>
    <property type="evidence" value="ECO:0007669"/>
    <property type="project" value="TreeGrafter"/>
</dbReference>
<dbReference type="InterPro" id="IPR012340">
    <property type="entry name" value="NA-bd_OB-fold"/>
</dbReference>
<dbReference type="PANTHER" id="PTHR11061:SF30">
    <property type="entry name" value="TRNA (URACIL(54)-C(5))-METHYLTRANSFERASE"/>
    <property type="match status" value="1"/>
</dbReference>
<feature type="binding site" evidence="4">
    <location>
        <position position="360"/>
    </location>
    <ligand>
        <name>S-adenosyl-L-methionine</name>
        <dbReference type="ChEBI" id="CHEBI:59789"/>
    </ligand>
</feature>
<evidence type="ECO:0000313" key="7">
    <source>
        <dbReference type="EMBL" id="AFN74384.1"/>
    </source>
</evidence>
<evidence type="ECO:0000256" key="5">
    <source>
        <dbReference type="PROSITE-ProRule" id="PRU10015"/>
    </source>
</evidence>
<dbReference type="PANTHER" id="PTHR11061">
    <property type="entry name" value="RNA M5U METHYLTRANSFERASE"/>
    <property type="match status" value="1"/>
</dbReference>
<name>I6ZQN2_MELRP</name>
<feature type="binding site" evidence="4">
    <location>
        <position position="339"/>
    </location>
    <ligand>
        <name>S-adenosyl-L-methionine</name>
        <dbReference type="ChEBI" id="CHEBI:59789"/>
    </ligand>
</feature>
<evidence type="ECO:0000256" key="4">
    <source>
        <dbReference type="PROSITE-ProRule" id="PRU01024"/>
    </source>
</evidence>
<dbReference type="GO" id="GO:0070041">
    <property type="term" value="F:rRNA (uridine-C5-)-methyltransferase activity"/>
    <property type="evidence" value="ECO:0007669"/>
    <property type="project" value="TreeGrafter"/>
</dbReference>
<dbReference type="eggNOG" id="COG2265">
    <property type="taxonomic scope" value="Bacteria"/>
</dbReference>
<dbReference type="PROSITE" id="PS50926">
    <property type="entry name" value="TRAM"/>
    <property type="match status" value="1"/>
</dbReference>
<dbReference type="SUPFAM" id="SSF53335">
    <property type="entry name" value="S-adenosyl-L-methionine-dependent methyltransferases"/>
    <property type="match status" value="1"/>
</dbReference>
<dbReference type="PROSITE" id="PS01230">
    <property type="entry name" value="TRMA_1"/>
    <property type="match status" value="1"/>
</dbReference>